<keyword evidence="2" id="KW-0614">Plasmid</keyword>
<dbReference type="EMBL" id="CP000432">
    <property type="protein sequence ID" value="ABG99495.1"/>
    <property type="molecule type" value="Genomic_DNA"/>
</dbReference>
<dbReference type="KEGG" id="rha:RHA1_ro08451"/>
<proteinExistence type="predicted"/>
<protein>
    <submittedName>
        <fullName evidence="2">Uncharacterized protein</fullName>
    </submittedName>
</protein>
<dbReference type="HOGENOM" id="CLU_1833640_0_0_11"/>
<feature type="compositionally biased region" description="Basic and acidic residues" evidence="1">
    <location>
        <begin position="49"/>
        <end position="64"/>
    </location>
</feature>
<dbReference type="AlphaFoldDB" id="Q0RYZ1"/>
<feature type="compositionally biased region" description="Polar residues" evidence="1">
    <location>
        <begin position="1"/>
        <end position="12"/>
    </location>
</feature>
<sequence>MVITCSNSQSGDPTGWSPMFRETLAPAPTTPAPSNRISAGTDDGATGEAESHRTGRPRPSKDAEDILEVTHVWAPFGGAPEEEVFVRFGIPPTLFTERLWHHRGVRLRRGGRQTIQEGPPLSAITLDDHRPQVSAAAPPP</sequence>
<evidence type="ECO:0000313" key="3">
    <source>
        <dbReference type="Proteomes" id="UP000008710"/>
    </source>
</evidence>
<evidence type="ECO:0000256" key="1">
    <source>
        <dbReference type="SAM" id="MobiDB-lite"/>
    </source>
</evidence>
<feature type="region of interest" description="Disordered" evidence="1">
    <location>
        <begin position="1"/>
        <end position="64"/>
    </location>
</feature>
<gene>
    <name evidence="2" type="ordered locus">RHA1_ro08451</name>
</gene>
<name>Q0RYZ1_RHOJR</name>
<geneLocation type="plasmid" evidence="2 3">
    <name>pRHL1</name>
</geneLocation>
<evidence type="ECO:0000313" key="2">
    <source>
        <dbReference type="EMBL" id="ABG99495.1"/>
    </source>
</evidence>
<dbReference type="Proteomes" id="UP000008710">
    <property type="component" value="Plasmid pRHL1"/>
</dbReference>
<organism evidence="2 3">
    <name type="scientific">Rhodococcus jostii (strain RHA1)</name>
    <dbReference type="NCBI Taxonomy" id="101510"/>
    <lineage>
        <taxon>Bacteria</taxon>
        <taxon>Bacillati</taxon>
        <taxon>Actinomycetota</taxon>
        <taxon>Actinomycetes</taxon>
        <taxon>Mycobacteriales</taxon>
        <taxon>Nocardiaceae</taxon>
        <taxon>Rhodococcus</taxon>
    </lineage>
</organism>
<accession>Q0RYZ1</accession>
<reference evidence="3" key="1">
    <citation type="journal article" date="2006" name="Proc. Natl. Acad. Sci. U.S.A.">
        <title>The complete genome of Rhodococcus sp. RHA1 provides insights into a catabolic powerhouse.</title>
        <authorList>
            <person name="McLeod M.P."/>
            <person name="Warren R.L."/>
            <person name="Hsiao W.W.L."/>
            <person name="Araki N."/>
            <person name="Myhre M."/>
            <person name="Fernandes C."/>
            <person name="Miyazawa D."/>
            <person name="Wong W."/>
            <person name="Lillquist A.L."/>
            <person name="Wang D."/>
            <person name="Dosanjh M."/>
            <person name="Hara H."/>
            <person name="Petrescu A."/>
            <person name="Morin R.D."/>
            <person name="Yang G."/>
            <person name="Stott J.M."/>
            <person name="Schein J.E."/>
            <person name="Shin H."/>
            <person name="Smailus D."/>
            <person name="Siddiqui A.S."/>
            <person name="Marra M.A."/>
            <person name="Jones S.J.M."/>
            <person name="Holt R."/>
            <person name="Brinkman F.S.L."/>
            <person name="Miyauchi K."/>
            <person name="Fukuda M."/>
            <person name="Davies J.E."/>
            <person name="Mohn W.W."/>
            <person name="Eltis L.D."/>
        </authorList>
    </citation>
    <scope>NUCLEOTIDE SEQUENCE [LARGE SCALE GENOMIC DNA]</scope>
    <source>
        <strain evidence="3">RHA1</strain>
    </source>
</reference>